<dbReference type="PROSITE" id="PS51755">
    <property type="entry name" value="OMPR_PHOB"/>
    <property type="match status" value="1"/>
</dbReference>
<dbReference type="InterPro" id="IPR011006">
    <property type="entry name" value="CheY-like_superfamily"/>
</dbReference>
<dbReference type="AlphaFoldDB" id="A0AA48KB05"/>
<evidence type="ECO:0000259" key="9">
    <source>
        <dbReference type="PROSITE" id="PS51755"/>
    </source>
</evidence>
<evidence type="ECO:0000256" key="1">
    <source>
        <dbReference type="ARBA" id="ARBA00022553"/>
    </source>
</evidence>
<protein>
    <submittedName>
        <fullName evidence="10">DNA-binding response regulator</fullName>
    </submittedName>
</protein>
<evidence type="ECO:0000313" key="10">
    <source>
        <dbReference type="EMBL" id="BDU72038.1"/>
    </source>
</evidence>
<dbReference type="GO" id="GO:0032993">
    <property type="term" value="C:protein-DNA complex"/>
    <property type="evidence" value="ECO:0007669"/>
    <property type="project" value="TreeGrafter"/>
</dbReference>
<dbReference type="GO" id="GO:0006355">
    <property type="term" value="P:regulation of DNA-templated transcription"/>
    <property type="evidence" value="ECO:0007669"/>
    <property type="project" value="InterPro"/>
</dbReference>
<sequence>MGRGVRVLLVEDDAQLGKALLRSLVQAGYETRWARTLAGGDLLLRTQAFEILLLDLGLPDGSGLELLRALRRRQDRTPVLILTAQDSVQDRVRGLDEGADDYQVKPFAVPELLSRIRALVRRSAGFAARRWVMGDLALDPEARTVTLREAPVDLAPREFQVLHLLSLNAGRVVTRAQLEETLFALGAEPESNAIEVHIHHLRRKLGAERIRTVRGLGYLLEGA</sequence>
<evidence type="ECO:0000256" key="7">
    <source>
        <dbReference type="PROSITE-ProRule" id="PRU01091"/>
    </source>
</evidence>
<dbReference type="CDD" id="cd00383">
    <property type="entry name" value="trans_reg_C"/>
    <property type="match status" value="1"/>
</dbReference>
<keyword evidence="5" id="KW-0804">Transcription</keyword>
<evidence type="ECO:0000256" key="6">
    <source>
        <dbReference type="PROSITE-ProRule" id="PRU00169"/>
    </source>
</evidence>
<dbReference type="Gene3D" id="1.10.10.10">
    <property type="entry name" value="Winged helix-like DNA-binding domain superfamily/Winged helix DNA-binding domain"/>
    <property type="match status" value="1"/>
</dbReference>
<dbReference type="SUPFAM" id="SSF52172">
    <property type="entry name" value="CheY-like"/>
    <property type="match status" value="1"/>
</dbReference>
<evidence type="ECO:0000256" key="2">
    <source>
        <dbReference type="ARBA" id="ARBA00023012"/>
    </source>
</evidence>
<name>A0AA48KB05_9BACT</name>
<dbReference type="GO" id="GO:0005829">
    <property type="term" value="C:cytosol"/>
    <property type="evidence" value="ECO:0007669"/>
    <property type="project" value="TreeGrafter"/>
</dbReference>
<dbReference type="Pfam" id="PF00072">
    <property type="entry name" value="Response_reg"/>
    <property type="match status" value="1"/>
</dbReference>
<dbReference type="Proteomes" id="UP001238179">
    <property type="component" value="Chromosome"/>
</dbReference>
<dbReference type="InterPro" id="IPR039420">
    <property type="entry name" value="WalR-like"/>
</dbReference>
<proteinExistence type="predicted"/>
<dbReference type="PANTHER" id="PTHR48111">
    <property type="entry name" value="REGULATOR OF RPOS"/>
    <property type="match status" value="1"/>
</dbReference>
<evidence type="ECO:0000313" key="11">
    <source>
        <dbReference type="Proteomes" id="UP001238179"/>
    </source>
</evidence>
<evidence type="ECO:0000256" key="3">
    <source>
        <dbReference type="ARBA" id="ARBA00023015"/>
    </source>
</evidence>
<keyword evidence="11" id="KW-1185">Reference proteome</keyword>
<dbReference type="Gene3D" id="3.40.50.2300">
    <property type="match status" value="1"/>
</dbReference>
<dbReference type="GO" id="GO:0000156">
    <property type="term" value="F:phosphorelay response regulator activity"/>
    <property type="evidence" value="ECO:0007669"/>
    <property type="project" value="TreeGrafter"/>
</dbReference>
<keyword evidence="4 7" id="KW-0238">DNA-binding</keyword>
<evidence type="ECO:0000256" key="5">
    <source>
        <dbReference type="ARBA" id="ARBA00023163"/>
    </source>
</evidence>
<gene>
    <name evidence="10" type="ORF">METEAL_12120</name>
</gene>
<dbReference type="SMART" id="SM00862">
    <property type="entry name" value="Trans_reg_C"/>
    <property type="match status" value="1"/>
</dbReference>
<dbReference type="InterPro" id="IPR036388">
    <property type="entry name" value="WH-like_DNA-bd_sf"/>
</dbReference>
<dbReference type="Gene3D" id="6.10.250.690">
    <property type="match status" value="1"/>
</dbReference>
<organism evidence="10 11">
    <name type="scientific">Mesoterricola silvestris</name>
    <dbReference type="NCBI Taxonomy" id="2927979"/>
    <lineage>
        <taxon>Bacteria</taxon>
        <taxon>Pseudomonadati</taxon>
        <taxon>Acidobacteriota</taxon>
        <taxon>Holophagae</taxon>
        <taxon>Holophagales</taxon>
        <taxon>Holophagaceae</taxon>
        <taxon>Mesoterricola</taxon>
    </lineage>
</organism>
<evidence type="ECO:0000256" key="4">
    <source>
        <dbReference type="ARBA" id="ARBA00023125"/>
    </source>
</evidence>
<keyword evidence="2" id="KW-0902">Two-component regulatory system</keyword>
<feature type="modified residue" description="4-aspartylphosphate" evidence="6">
    <location>
        <position position="55"/>
    </location>
</feature>
<keyword evidence="3" id="KW-0805">Transcription regulation</keyword>
<dbReference type="PROSITE" id="PS50110">
    <property type="entry name" value="RESPONSE_REGULATORY"/>
    <property type="match status" value="1"/>
</dbReference>
<dbReference type="InterPro" id="IPR001789">
    <property type="entry name" value="Sig_transdc_resp-reg_receiver"/>
</dbReference>
<feature type="domain" description="OmpR/PhoB-type" evidence="9">
    <location>
        <begin position="128"/>
        <end position="222"/>
    </location>
</feature>
<dbReference type="KEGG" id="msil:METEAL_12120"/>
<reference evidence="11" key="1">
    <citation type="journal article" date="2023" name="Int. J. Syst. Evol. Microbiol.">
        <title>Mesoterricola silvestris gen. nov., sp. nov., Mesoterricola sediminis sp. nov., Geothrix oryzae sp. nov., Geothrix edaphica sp. nov., Geothrix rubra sp. nov., and Geothrix limicola sp. nov., six novel members of Acidobacteriota isolated from soils.</title>
        <authorList>
            <person name="Itoh H."/>
            <person name="Sugisawa Y."/>
            <person name="Mise K."/>
            <person name="Xu Z."/>
            <person name="Kuniyasu M."/>
            <person name="Ushijima N."/>
            <person name="Kawano K."/>
            <person name="Kobayashi E."/>
            <person name="Shiratori Y."/>
            <person name="Masuda Y."/>
            <person name="Senoo K."/>
        </authorList>
    </citation>
    <scope>NUCLEOTIDE SEQUENCE [LARGE SCALE GENOMIC DNA]</scope>
    <source>
        <strain evidence="11">W79</strain>
    </source>
</reference>
<dbReference type="GO" id="GO:0000976">
    <property type="term" value="F:transcription cis-regulatory region binding"/>
    <property type="evidence" value="ECO:0007669"/>
    <property type="project" value="TreeGrafter"/>
</dbReference>
<feature type="DNA-binding region" description="OmpR/PhoB-type" evidence="7">
    <location>
        <begin position="128"/>
        <end position="222"/>
    </location>
</feature>
<evidence type="ECO:0000259" key="8">
    <source>
        <dbReference type="PROSITE" id="PS50110"/>
    </source>
</evidence>
<dbReference type="RefSeq" id="WP_316414942.1">
    <property type="nucleotide sequence ID" value="NZ_AP027080.1"/>
</dbReference>
<keyword evidence="1 6" id="KW-0597">Phosphoprotein</keyword>
<dbReference type="Pfam" id="PF00486">
    <property type="entry name" value="Trans_reg_C"/>
    <property type="match status" value="1"/>
</dbReference>
<dbReference type="EMBL" id="AP027080">
    <property type="protein sequence ID" value="BDU72038.1"/>
    <property type="molecule type" value="Genomic_DNA"/>
</dbReference>
<dbReference type="SMART" id="SM00448">
    <property type="entry name" value="REC"/>
    <property type="match status" value="1"/>
</dbReference>
<accession>A0AA48KB05</accession>
<dbReference type="PANTHER" id="PTHR48111:SF1">
    <property type="entry name" value="TWO-COMPONENT RESPONSE REGULATOR ORR33"/>
    <property type="match status" value="1"/>
</dbReference>
<dbReference type="InterPro" id="IPR001867">
    <property type="entry name" value="OmpR/PhoB-type_DNA-bd"/>
</dbReference>
<feature type="domain" description="Response regulatory" evidence="8">
    <location>
        <begin position="6"/>
        <end position="120"/>
    </location>
</feature>